<comment type="subunit">
    <text evidence="3">UreD, UreF and UreG form a complex that acts as a GTP-hydrolysis-dependent molecular chaperone, activating the urease apoprotein by helping to assemble the nickel containing metallocenter of UreC. The UreE protein probably delivers the nickel.</text>
</comment>
<name>A0ABT2U7B8_9BACL</name>
<keyword evidence="2 3" id="KW-0143">Chaperone</keyword>
<keyword evidence="3" id="KW-0963">Cytoplasm</keyword>
<evidence type="ECO:0000256" key="3">
    <source>
        <dbReference type="HAMAP-Rule" id="MF_01384"/>
    </source>
</evidence>
<feature type="region of interest" description="Disordered" evidence="4">
    <location>
        <begin position="78"/>
        <end position="101"/>
    </location>
</feature>
<evidence type="ECO:0000313" key="5">
    <source>
        <dbReference type="EMBL" id="MCU6790505.1"/>
    </source>
</evidence>
<evidence type="ECO:0000313" key="6">
    <source>
        <dbReference type="Proteomes" id="UP001652445"/>
    </source>
</evidence>
<dbReference type="Proteomes" id="UP001652445">
    <property type="component" value="Unassembled WGS sequence"/>
</dbReference>
<dbReference type="PANTHER" id="PTHR33643">
    <property type="entry name" value="UREASE ACCESSORY PROTEIN D"/>
    <property type="match status" value="1"/>
</dbReference>
<protein>
    <recommendedName>
        <fullName evidence="3">Urease accessory protein UreD</fullName>
    </recommendedName>
</protein>
<dbReference type="InterPro" id="IPR002669">
    <property type="entry name" value="UreD"/>
</dbReference>
<dbReference type="EMBL" id="JAOQIO010000001">
    <property type="protein sequence ID" value="MCU6790505.1"/>
    <property type="molecule type" value="Genomic_DNA"/>
</dbReference>
<dbReference type="RefSeq" id="WP_262681994.1">
    <property type="nucleotide sequence ID" value="NZ_JAOQIO010000001.1"/>
</dbReference>
<dbReference type="HAMAP" id="MF_01384">
    <property type="entry name" value="UreD"/>
    <property type="match status" value="1"/>
</dbReference>
<comment type="caution">
    <text evidence="5">The sequence shown here is derived from an EMBL/GenBank/DDBJ whole genome shotgun (WGS) entry which is preliminary data.</text>
</comment>
<reference evidence="5 6" key="1">
    <citation type="submission" date="2022-09" db="EMBL/GenBank/DDBJ databases">
        <authorList>
            <person name="Han X.L."/>
            <person name="Wang Q."/>
            <person name="Lu T."/>
        </authorList>
    </citation>
    <scope>NUCLEOTIDE SEQUENCE [LARGE SCALE GENOMIC DNA]</scope>
    <source>
        <strain evidence="5 6">WQ 127069</strain>
    </source>
</reference>
<keyword evidence="6" id="KW-1185">Reference proteome</keyword>
<comment type="subcellular location">
    <subcellularLocation>
        <location evidence="3">Cytoplasm</location>
    </subcellularLocation>
</comment>
<keyword evidence="3" id="KW-0996">Nickel insertion</keyword>
<evidence type="ECO:0000256" key="4">
    <source>
        <dbReference type="SAM" id="MobiDB-lite"/>
    </source>
</evidence>
<dbReference type="Pfam" id="PF01774">
    <property type="entry name" value="UreD"/>
    <property type="match status" value="1"/>
</dbReference>
<dbReference type="PANTHER" id="PTHR33643:SF1">
    <property type="entry name" value="UREASE ACCESSORY PROTEIN D"/>
    <property type="match status" value="1"/>
</dbReference>
<proteinExistence type="inferred from homology"/>
<feature type="compositionally biased region" description="Basic and acidic residues" evidence="4">
    <location>
        <begin position="85"/>
        <end position="96"/>
    </location>
</feature>
<evidence type="ECO:0000256" key="1">
    <source>
        <dbReference type="ARBA" id="ARBA00007177"/>
    </source>
</evidence>
<comment type="similarity">
    <text evidence="1 3">Belongs to the UreD family.</text>
</comment>
<organism evidence="5 6">
    <name type="scientific">Paenibacillus baimaensis</name>
    <dbReference type="NCBI Taxonomy" id="2982185"/>
    <lineage>
        <taxon>Bacteria</taxon>
        <taxon>Bacillati</taxon>
        <taxon>Bacillota</taxon>
        <taxon>Bacilli</taxon>
        <taxon>Bacillales</taxon>
        <taxon>Paenibacillaceae</taxon>
        <taxon>Paenibacillus</taxon>
    </lineage>
</organism>
<accession>A0ABT2U7B8</accession>
<gene>
    <name evidence="3" type="primary">ureD</name>
    <name evidence="5" type="ORF">OB236_00055</name>
</gene>
<comment type="function">
    <text evidence="3">Required for maturation of urease via the functional incorporation of the urease nickel metallocenter.</text>
</comment>
<evidence type="ECO:0000256" key="2">
    <source>
        <dbReference type="ARBA" id="ARBA00023186"/>
    </source>
</evidence>
<sequence>MPEITGCITAAFKEREGQTSISDKYNTYPLKIAKTFAFDYGQLGVYMMDASPGIMAGDRYEMSWRFDERSNVYMTNQSYTKVHPARPEQGDSESVRASEQVQSLTLGPGSYVEYMPEPVMLYKDAVLYSRMDVQMEAGSTLILSDLICPGRTQRGELFQYEHYENRLNVTYENELIYCSKQRIVPAQQRLNTIGSWAEFTHLGTLYIFNEQVDAAFVEALNLFMEQQLVAAQLEYGISRTYKKGVVLSILGHKVYEIQSLQEAAWQFVRQQLFGKMPLHVRK</sequence>